<name>A0A915LDF1_MELJA</name>
<evidence type="ECO:0000259" key="2">
    <source>
        <dbReference type="Pfam" id="PF14214"/>
    </source>
</evidence>
<reference evidence="4" key="1">
    <citation type="submission" date="2022-11" db="UniProtKB">
        <authorList>
            <consortium name="WormBaseParasite"/>
        </authorList>
    </citation>
    <scope>IDENTIFICATION</scope>
</reference>
<evidence type="ECO:0000313" key="3">
    <source>
        <dbReference type="Proteomes" id="UP000887561"/>
    </source>
</evidence>
<evidence type="ECO:0000313" key="4">
    <source>
        <dbReference type="WBParaSite" id="scaffold10695_cov405.g15003"/>
    </source>
</evidence>
<accession>A0A915LDF1</accession>
<feature type="region of interest" description="Disordered" evidence="1">
    <location>
        <begin position="1"/>
        <end position="30"/>
    </location>
</feature>
<organism evidence="3 4">
    <name type="scientific">Meloidogyne javanica</name>
    <name type="common">Root-knot nematode worm</name>
    <dbReference type="NCBI Taxonomy" id="6303"/>
    <lineage>
        <taxon>Eukaryota</taxon>
        <taxon>Metazoa</taxon>
        <taxon>Ecdysozoa</taxon>
        <taxon>Nematoda</taxon>
        <taxon>Chromadorea</taxon>
        <taxon>Rhabditida</taxon>
        <taxon>Tylenchina</taxon>
        <taxon>Tylenchomorpha</taxon>
        <taxon>Tylenchoidea</taxon>
        <taxon>Meloidogynidae</taxon>
        <taxon>Meloidogyninae</taxon>
        <taxon>Meloidogyne</taxon>
        <taxon>Meloidogyne incognita group</taxon>
    </lineage>
</organism>
<evidence type="ECO:0000256" key="1">
    <source>
        <dbReference type="SAM" id="MobiDB-lite"/>
    </source>
</evidence>
<dbReference type="Proteomes" id="UP000887561">
    <property type="component" value="Unplaced"/>
</dbReference>
<proteinExistence type="predicted"/>
<dbReference type="InterPro" id="IPR025476">
    <property type="entry name" value="Helitron_helicase-like"/>
</dbReference>
<dbReference type="WBParaSite" id="scaffold10695_cov405.g15003">
    <property type="protein sequence ID" value="scaffold10695_cov405.g15003"/>
    <property type="gene ID" value="scaffold10695_cov405.g15003"/>
</dbReference>
<keyword evidence="3" id="KW-1185">Reference proteome</keyword>
<dbReference type="PANTHER" id="PTHR45786">
    <property type="entry name" value="DNA BINDING PROTEIN-LIKE"/>
    <property type="match status" value="1"/>
</dbReference>
<dbReference type="PANTHER" id="PTHR45786:SF74">
    <property type="entry name" value="ATP-DEPENDENT DNA HELICASE"/>
    <property type="match status" value="1"/>
</dbReference>
<sequence>MGSKLPFKKAENPVQSSGIKKRSKARKINLDEDNNNSYNLIDFDYKRFESRKRKAKQRELLTDELIEKEHELDKNRKIAKRSKILKEKLSHKAAADFRSNSEEALDIRCEENKECDPEIINYIEIYIRENNKFAKSYQLMKDIYEKYENLYKDQENFDKSRYNIPQSNEVCAILVSDANDEIPPSNIVVYPREPMCYPLLYPRSTFGYSFNLKDSLGKKVSLCDYVNGAEIQKKVILPSTFCGGPRSMHEHFMDAMTIVNETGKPDLFITFTCNPSDPDILKCLFPGQTASDRPDII</sequence>
<dbReference type="Pfam" id="PF14214">
    <property type="entry name" value="Helitron_like_N"/>
    <property type="match status" value="1"/>
</dbReference>
<dbReference type="AlphaFoldDB" id="A0A915LDF1"/>
<feature type="domain" description="Helitron helicase-like" evidence="2">
    <location>
        <begin position="229"/>
        <end position="297"/>
    </location>
</feature>
<protein>
    <submittedName>
        <fullName evidence="4">Helitron helicase-like domain-containing protein</fullName>
    </submittedName>
</protein>